<dbReference type="RefSeq" id="WP_117300860.1">
    <property type="nucleotide sequence ID" value="NZ_QVQT02000004.1"/>
</dbReference>
<proteinExistence type="predicted"/>
<dbReference type="EMBL" id="QVQT01000004">
    <property type="protein sequence ID" value="RFU16465.1"/>
    <property type="molecule type" value="Genomic_DNA"/>
</dbReference>
<organism evidence="2 3">
    <name type="scientific">Paracidobacterium acidisoli</name>
    <dbReference type="NCBI Taxonomy" id="2303751"/>
    <lineage>
        <taxon>Bacteria</taxon>
        <taxon>Pseudomonadati</taxon>
        <taxon>Acidobacteriota</taxon>
        <taxon>Terriglobia</taxon>
        <taxon>Terriglobales</taxon>
        <taxon>Acidobacteriaceae</taxon>
        <taxon>Paracidobacterium</taxon>
    </lineage>
</organism>
<dbReference type="Proteomes" id="UP000264702">
    <property type="component" value="Unassembled WGS sequence"/>
</dbReference>
<name>A0A372INJ7_9BACT</name>
<keyword evidence="1" id="KW-0812">Transmembrane</keyword>
<dbReference type="AlphaFoldDB" id="A0A372INJ7"/>
<sequence>MEPKRVGRVLGAGTRIAANMLRERALQPSSGIKNGHPDPRAYTQQEFEPRMSGQVRVNGQEKIRSTRQAAARGARQFGRALWNPFAHATGVLWLEVTGLFFGLFTIYFIGNGWKFHHDAVAGPDHRKFLLYAVCAVIFFYFTVSSFARARRKSRTGHRRAK</sequence>
<feature type="transmembrane region" description="Helical" evidence="1">
    <location>
        <begin position="85"/>
        <end position="109"/>
    </location>
</feature>
<reference evidence="2 3" key="1">
    <citation type="submission" date="2018-08" db="EMBL/GenBank/DDBJ databases">
        <title>Acidipila sp. 4G-K13, an acidobacterium isolated from forest soil.</title>
        <authorList>
            <person name="Gao Z.-H."/>
            <person name="Qiu L.-H."/>
        </authorList>
    </citation>
    <scope>NUCLEOTIDE SEQUENCE [LARGE SCALE GENOMIC DNA]</scope>
    <source>
        <strain evidence="2 3">4G-K13</strain>
    </source>
</reference>
<comment type="caution">
    <text evidence="2">The sequence shown here is derived from an EMBL/GenBank/DDBJ whole genome shotgun (WGS) entry which is preliminary data.</text>
</comment>
<accession>A0A372INJ7</accession>
<evidence type="ECO:0000256" key="1">
    <source>
        <dbReference type="SAM" id="Phobius"/>
    </source>
</evidence>
<feature type="transmembrane region" description="Helical" evidence="1">
    <location>
        <begin position="129"/>
        <end position="149"/>
    </location>
</feature>
<evidence type="ECO:0000313" key="2">
    <source>
        <dbReference type="EMBL" id="RFU16465.1"/>
    </source>
</evidence>
<evidence type="ECO:0000313" key="3">
    <source>
        <dbReference type="Proteomes" id="UP000264702"/>
    </source>
</evidence>
<keyword evidence="3" id="KW-1185">Reference proteome</keyword>
<protein>
    <submittedName>
        <fullName evidence="2">Uncharacterized protein</fullName>
    </submittedName>
</protein>
<gene>
    <name evidence="2" type="ORF">D0Y96_13915</name>
</gene>
<dbReference type="OrthoDB" id="122357at2"/>
<keyword evidence="1" id="KW-1133">Transmembrane helix</keyword>
<keyword evidence="1" id="KW-0472">Membrane</keyword>